<keyword evidence="3" id="KW-0863">Zinc-finger</keyword>
<dbReference type="GO" id="GO:0005634">
    <property type="term" value="C:nucleus"/>
    <property type="evidence" value="ECO:0007669"/>
    <property type="project" value="UniProtKB-SubCell"/>
</dbReference>
<dbReference type="CDD" id="cd00086">
    <property type="entry name" value="homeodomain"/>
    <property type="match status" value="1"/>
</dbReference>
<dbReference type="PANTHER" id="PTHR24409">
    <property type="entry name" value="ZINC FINGER PROTEIN 142"/>
    <property type="match status" value="1"/>
</dbReference>
<feature type="region of interest" description="Disordered" evidence="6">
    <location>
        <begin position="487"/>
        <end position="508"/>
    </location>
</feature>
<evidence type="ECO:0000259" key="7">
    <source>
        <dbReference type="PROSITE" id="PS50071"/>
    </source>
</evidence>
<sequence>MGNAEDKGETETGTMSVPQSDGQKDTPLNLDSETVCSNESKIDESSTSTKTEELFPNTCEAMETDELETSDGPPELQPYDLYDGPDFSETFDADAFESIGLNSIIDDFDNDGRDTPELHLYDTATDEDFEDSNYSFSASGDGLMFNQDEITKELTNEGQSVFSSIRSETEEQSTECPMLLEDRKLDTDEKEVASKEEETEVDTDKDRTGDSLIEKKDNQDNSVDKSLSKDEDSLSEKNEDLEEQKQEVEKEGEMSKRDVALDTFSAILASRAITHKVLADIAAEWITHELKESMPEVFQVPTSQSTWQLLSGERIYTRERQKKMMCRRSKRRRVGVSYKESDPLYVSKHEKTKRDRRFTANPWKKTVPAVDDDGKLSCRMCKFVCDTYTAFHQHLLDHHTWKKCTNCSFLTQSQKKMNAHINIMHTPRGQWKEVKMRQLCQFCGLDAGSTGALQEHILYSHKCYICGFITKQKADLDKHMDAIHKNCPKLKPPHPRNTPGSTPGSGVPSVFVQGSSNGQAGLNPVHTQMAGKAYPLTNDMLQRQSLVQVPHRPNIISQPMSFPRASAPQLAAPRMQPINTVLGQPVPVGMRPGVVTVPQQVTGATTPMVVRLQNNANHAETYVRCTFCSYLFSTLTAAHAHMANVHWRQISALAQAGQKVILPKVILYTNNPPQHKVLPRPKPLPNRNTVKHLLHKDEHTHTSGDAVASSSIPSHQNMQTGTTTVINQSGQVPVSALGSPATPVPNIVVRHPGPAPQAIPGVVRPPVVGAVNAIPTVRQGFQTVQASPSPMTRAPVVRQQLQPNMATTLPGGLAHMAPGTTVVHGTPVAPGTAVGPHQQLLVLKKEGDKFIWVTQSAQNIVNPIPNQNKGLISVANIATANQTLTSHSTASIVTNQAVTTSNTSVKEESHVSNSSNQAAGDPKLLGSVPKHTAVTTQVTSTVVTQTVNPPSTTTTQHIVATPPSTVQAVGVATSAPTNANVQSTAATSNQPNPSPLSTIAANSTHLPGVVSINVSPMSVAPSHQVGVTPTGQLALLQQKNSQPAPKTVYFVNKAPQVGNMAPPQQVVTIQAPQVVHRVASPSVNVRGIQSVAGASNQPTTNILIMADGQRIVIPNNQKVMAVQGPGTSQPRSSHQTISLAPPVEVRNSQFVMRNTNYWRGPGNGFNSKMPAKGQLLNIGPGQTLVANSAGGVLVPTQNVKTDNSRPGRPVVLSLAPKPEPKSDNKDSSVVNKGDKSKHTPVVETETASAAKGTPQIRDKNKKAKGKNTTGKQKNNLLKKKQKKAKTERAEEPETMLLRSFHSNPYLTSRELQQLKFKTYRSASDIRYWFHTMQRKCMKSLEQREPRVFLCRCDAKRQKVKH</sequence>
<keyword evidence="9" id="KW-1185">Reference proteome</keyword>
<dbReference type="PANTHER" id="PTHR24409:SF295">
    <property type="entry name" value="AZ2-RELATED"/>
    <property type="match status" value="1"/>
</dbReference>
<feature type="compositionally biased region" description="Polar residues" evidence="6">
    <location>
        <begin position="29"/>
        <end position="49"/>
    </location>
</feature>
<dbReference type="PROSITE" id="PS50071">
    <property type="entry name" value="HOMEOBOX_2"/>
    <property type="match status" value="1"/>
</dbReference>
<feature type="region of interest" description="Disordered" evidence="6">
    <location>
        <begin position="1196"/>
        <end position="1291"/>
    </location>
</feature>
<evidence type="ECO:0000256" key="3">
    <source>
        <dbReference type="ARBA" id="ARBA00022771"/>
    </source>
</evidence>
<feature type="compositionally biased region" description="Basic and acidic residues" evidence="6">
    <location>
        <begin position="1"/>
        <end position="10"/>
    </location>
</feature>
<feature type="compositionally biased region" description="Basic and acidic residues" evidence="6">
    <location>
        <begin position="180"/>
        <end position="256"/>
    </location>
</feature>
<feature type="compositionally biased region" description="Polar residues" evidence="6">
    <location>
        <begin position="11"/>
        <end position="21"/>
    </location>
</feature>
<dbReference type="Proteomes" id="UP000838412">
    <property type="component" value="Chromosome 7"/>
</dbReference>
<evidence type="ECO:0000256" key="1">
    <source>
        <dbReference type="ARBA" id="ARBA00022723"/>
    </source>
</evidence>
<dbReference type="GO" id="GO:0000981">
    <property type="term" value="F:DNA-binding transcription factor activity, RNA polymerase II-specific"/>
    <property type="evidence" value="ECO:0007669"/>
    <property type="project" value="TreeGrafter"/>
</dbReference>
<dbReference type="Gene3D" id="3.30.160.60">
    <property type="entry name" value="Classic Zinc Finger"/>
    <property type="match status" value="1"/>
</dbReference>
<evidence type="ECO:0000256" key="4">
    <source>
        <dbReference type="ARBA" id="ARBA00022833"/>
    </source>
</evidence>
<dbReference type="OrthoDB" id="10053955at2759"/>
<dbReference type="GO" id="GO:0000977">
    <property type="term" value="F:RNA polymerase II transcription regulatory region sequence-specific DNA binding"/>
    <property type="evidence" value="ECO:0007669"/>
    <property type="project" value="TreeGrafter"/>
</dbReference>
<keyword evidence="4" id="KW-0862">Zinc</keyword>
<keyword evidence="1" id="KW-0479">Metal-binding</keyword>
<accession>A0A8K0A7D8</accession>
<evidence type="ECO:0000256" key="5">
    <source>
        <dbReference type="PROSITE-ProRule" id="PRU00108"/>
    </source>
</evidence>
<dbReference type="SUPFAM" id="SSF46689">
    <property type="entry name" value="Homeodomain-like"/>
    <property type="match status" value="1"/>
</dbReference>
<feature type="compositionally biased region" description="Low complexity" evidence="6">
    <location>
        <begin position="1266"/>
        <end position="1275"/>
    </location>
</feature>
<feature type="compositionally biased region" description="Polar residues" evidence="6">
    <location>
        <begin position="156"/>
        <end position="166"/>
    </location>
</feature>
<evidence type="ECO:0000313" key="9">
    <source>
        <dbReference type="Proteomes" id="UP000838412"/>
    </source>
</evidence>
<evidence type="ECO:0000313" key="8">
    <source>
        <dbReference type="EMBL" id="CAH1269160.1"/>
    </source>
</evidence>
<name>A0A8K0A7D8_BRALA</name>
<comment type="subcellular location">
    <subcellularLocation>
        <location evidence="5">Nucleus</location>
    </subcellularLocation>
</comment>
<dbReference type="InterPro" id="IPR009057">
    <property type="entry name" value="Homeodomain-like_sf"/>
</dbReference>
<dbReference type="InterPro" id="IPR001356">
    <property type="entry name" value="HD"/>
</dbReference>
<organism evidence="8 9">
    <name type="scientific">Branchiostoma lanceolatum</name>
    <name type="common">Common lancelet</name>
    <name type="synonym">Amphioxus lanceolatum</name>
    <dbReference type="NCBI Taxonomy" id="7740"/>
    <lineage>
        <taxon>Eukaryota</taxon>
        <taxon>Metazoa</taxon>
        <taxon>Chordata</taxon>
        <taxon>Cephalochordata</taxon>
        <taxon>Leptocardii</taxon>
        <taxon>Amphioxiformes</taxon>
        <taxon>Branchiostomatidae</taxon>
        <taxon>Branchiostoma</taxon>
    </lineage>
</organism>
<dbReference type="SMART" id="SM00355">
    <property type="entry name" value="ZnF_C2H2"/>
    <property type="match status" value="5"/>
</dbReference>
<feature type="region of interest" description="Disordered" evidence="6">
    <location>
        <begin position="1"/>
        <end position="84"/>
    </location>
</feature>
<feature type="region of interest" description="Disordered" evidence="6">
    <location>
        <begin position="901"/>
        <end position="927"/>
    </location>
</feature>
<protein>
    <submittedName>
        <fullName evidence="8">ZFAT protein</fullName>
    </submittedName>
</protein>
<dbReference type="EMBL" id="OV696692">
    <property type="protein sequence ID" value="CAH1269160.1"/>
    <property type="molecule type" value="Genomic_DNA"/>
</dbReference>
<proteinExistence type="predicted"/>
<dbReference type="PROSITE" id="PS00028">
    <property type="entry name" value="ZINC_FINGER_C2H2_1"/>
    <property type="match status" value="1"/>
</dbReference>
<feature type="compositionally biased region" description="Basic and acidic residues" evidence="6">
    <location>
        <begin position="1218"/>
        <end position="1237"/>
    </location>
</feature>
<reference evidence="8" key="1">
    <citation type="submission" date="2022-01" db="EMBL/GenBank/DDBJ databases">
        <authorList>
            <person name="Braso-Vives M."/>
        </authorList>
    </citation>
    <scope>NUCLEOTIDE SEQUENCE</scope>
</reference>
<gene>
    <name evidence="8" type="primary">ZFAT</name>
    <name evidence="8" type="ORF">BLAG_LOCUS21893</name>
</gene>
<feature type="region of interest" description="Disordered" evidence="6">
    <location>
        <begin position="155"/>
        <end position="256"/>
    </location>
</feature>
<keyword evidence="5" id="KW-0238">DNA-binding</keyword>
<keyword evidence="5" id="KW-0539">Nucleus</keyword>
<feature type="DNA-binding region" description="Homeobox" evidence="5">
    <location>
        <begin position="1281"/>
        <end position="1340"/>
    </location>
</feature>
<evidence type="ECO:0000256" key="6">
    <source>
        <dbReference type="SAM" id="MobiDB-lite"/>
    </source>
</evidence>
<dbReference type="InterPro" id="IPR013087">
    <property type="entry name" value="Znf_C2H2_type"/>
</dbReference>
<keyword evidence="2" id="KW-0677">Repeat</keyword>
<feature type="domain" description="Homeobox" evidence="7">
    <location>
        <begin position="1279"/>
        <end position="1339"/>
    </location>
</feature>
<keyword evidence="5" id="KW-0371">Homeobox</keyword>
<dbReference type="GO" id="GO:0008270">
    <property type="term" value="F:zinc ion binding"/>
    <property type="evidence" value="ECO:0007669"/>
    <property type="project" value="UniProtKB-KW"/>
</dbReference>
<evidence type="ECO:0000256" key="2">
    <source>
        <dbReference type="ARBA" id="ARBA00022737"/>
    </source>
</evidence>